<dbReference type="GO" id="GO:0016787">
    <property type="term" value="F:hydrolase activity"/>
    <property type="evidence" value="ECO:0007669"/>
    <property type="project" value="UniProtKB-KW"/>
</dbReference>
<keyword evidence="9" id="KW-1133">Transmembrane helix</keyword>
<dbReference type="SUPFAM" id="SSF53649">
    <property type="entry name" value="Alkaline phosphatase-like"/>
    <property type="match status" value="1"/>
</dbReference>
<proteinExistence type="predicted"/>
<keyword evidence="7" id="KW-1015">Disulfide bond</keyword>
<keyword evidence="11" id="KW-1185">Reference proteome</keyword>
<evidence type="ECO:0000256" key="9">
    <source>
        <dbReference type="SAM" id="Phobius"/>
    </source>
</evidence>
<dbReference type="PANTHER" id="PTHR10151:SF66">
    <property type="entry name" value="GLYCEROPHOSPHOCHOLINE CHOLINEPHOSPHODIESTERASE ENPP6"/>
    <property type="match status" value="1"/>
</dbReference>
<evidence type="ECO:0000313" key="10">
    <source>
        <dbReference type="EMBL" id="GBM14750.1"/>
    </source>
</evidence>
<evidence type="ECO:0000256" key="3">
    <source>
        <dbReference type="ARBA" id="ARBA00022723"/>
    </source>
</evidence>
<evidence type="ECO:0000256" key="6">
    <source>
        <dbReference type="ARBA" id="ARBA00023136"/>
    </source>
</evidence>
<dbReference type="InterPro" id="IPR017850">
    <property type="entry name" value="Alkaline_phosphatase_core_sf"/>
</dbReference>
<sequence>MNSSNQCLYTVTGSSLLVDRRHHKEGGSDLHEITIQDVARCRDDATKEVYDALKGIPGLHVYLKREIPEHYHIKHNRLVLPILLVASKNYYIRGLDIPGKSIPTGSSISLGSHGYDPYEVPDMRGIFFARGPGLKKNYISPPLQMVDIYGILCELLGIQPLPNNGTKSVTKGIVALPLSSANRLAYACVDLTTGVCVILYIFVSNHLSFLT</sequence>
<evidence type="ECO:0000256" key="4">
    <source>
        <dbReference type="ARBA" id="ARBA00022801"/>
    </source>
</evidence>
<dbReference type="GO" id="GO:0012505">
    <property type="term" value="C:endomembrane system"/>
    <property type="evidence" value="ECO:0007669"/>
    <property type="project" value="UniProtKB-SubCell"/>
</dbReference>
<evidence type="ECO:0000256" key="5">
    <source>
        <dbReference type="ARBA" id="ARBA00022833"/>
    </source>
</evidence>
<comment type="cofactor">
    <cofactor evidence="1">
        <name>Zn(2+)</name>
        <dbReference type="ChEBI" id="CHEBI:29105"/>
    </cofactor>
</comment>
<name>A0A4Y2DDD4_ARAVE</name>
<dbReference type="Proteomes" id="UP000499080">
    <property type="component" value="Unassembled WGS sequence"/>
</dbReference>
<keyword evidence="8" id="KW-0325">Glycoprotein</keyword>
<keyword evidence="5" id="KW-0862">Zinc</keyword>
<dbReference type="OrthoDB" id="415411at2759"/>
<keyword evidence="9" id="KW-0812">Transmembrane</keyword>
<dbReference type="EMBL" id="BGPR01000347">
    <property type="protein sequence ID" value="GBM14750.1"/>
    <property type="molecule type" value="Genomic_DNA"/>
</dbReference>
<keyword evidence="3" id="KW-0479">Metal-binding</keyword>
<comment type="caution">
    <text evidence="10">The sequence shown here is derived from an EMBL/GenBank/DDBJ whole genome shotgun (WGS) entry which is preliminary data.</text>
</comment>
<protein>
    <submittedName>
        <fullName evidence="10">Ectonucleotide pyrophosphatase/phosphodiesterase family member 6</fullName>
    </submittedName>
</protein>
<comment type="subcellular location">
    <subcellularLocation>
        <location evidence="2">Endomembrane system</location>
    </subcellularLocation>
</comment>
<reference evidence="10 11" key="1">
    <citation type="journal article" date="2019" name="Sci. Rep.">
        <title>Orb-weaving spider Araneus ventricosus genome elucidates the spidroin gene catalogue.</title>
        <authorList>
            <person name="Kono N."/>
            <person name="Nakamura H."/>
            <person name="Ohtoshi R."/>
            <person name="Moran D.A.P."/>
            <person name="Shinohara A."/>
            <person name="Yoshida Y."/>
            <person name="Fujiwara M."/>
            <person name="Mori M."/>
            <person name="Tomita M."/>
            <person name="Arakawa K."/>
        </authorList>
    </citation>
    <scope>NUCLEOTIDE SEQUENCE [LARGE SCALE GENOMIC DNA]</scope>
</reference>
<evidence type="ECO:0000313" key="11">
    <source>
        <dbReference type="Proteomes" id="UP000499080"/>
    </source>
</evidence>
<dbReference type="AlphaFoldDB" id="A0A4Y2DDD4"/>
<evidence type="ECO:0000256" key="2">
    <source>
        <dbReference type="ARBA" id="ARBA00004308"/>
    </source>
</evidence>
<accession>A0A4Y2DDD4</accession>
<dbReference type="PANTHER" id="PTHR10151">
    <property type="entry name" value="ECTONUCLEOTIDE PYROPHOSPHATASE/PHOSPHODIESTERASE"/>
    <property type="match status" value="1"/>
</dbReference>
<keyword evidence="4" id="KW-0378">Hydrolase</keyword>
<evidence type="ECO:0000256" key="1">
    <source>
        <dbReference type="ARBA" id="ARBA00001947"/>
    </source>
</evidence>
<organism evidence="10 11">
    <name type="scientific">Araneus ventricosus</name>
    <name type="common">Orbweaver spider</name>
    <name type="synonym">Epeira ventricosa</name>
    <dbReference type="NCBI Taxonomy" id="182803"/>
    <lineage>
        <taxon>Eukaryota</taxon>
        <taxon>Metazoa</taxon>
        <taxon>Ecdysozoa</taxon>
        <taxon>Arthropoda</taxon>
        <taxon>Chelicerata</taxon>
        <taxon>Arachnida</taxon>
        <taxon>Araneae</taxon>
        <taxon>Araneomorphae</taxon>
        <taxon>Entelegynae</taxon>
        <taxon>Araneoidea</taxon>
        <taxon>Araneidae</taxon>
        <taxon>Araneus</taxon>
    </lineage>
</organism>
<evidence type="ECO:0000256" key="8">
    <source>
        <dbReference type="ARBA" id="ARBA00023180"/>
    </source>
</evidence>
<keyword evidence="6 9" id="KW-0472">Membrane</keyword>
<dbReference type="GO" id="GO:0046872">
    <property type="term" value="F:metal ion binding"/>
    <property type="evidence" value="ECO:0007669"/>
    <property type="project" value="UniProtKB-KW"/>
</dbReference>
<evidence type="ECO:0000256" key="7">
    <source>
        <dbReference type="ARBA" id="ARBA00023157"/>
    </source>
</evidence>
<gene>
    <name evidence="10" type="primary">enpp6_6</name>
    <name evidence="10" type="ORF">AVEN_72017_1</name>
</gene>
<dbReference type="Gene3D" id="3.40.720.10">
    <property type="entry name" value="Alkaline Phosphatase, subunit A"/>
    <property type="match status" value="1"/>
</dbReference>
<feature type="transmembrane region" description="Helical" evidence="9">
    <location>
        <begin position="184"/>
        <end position="203"/>
    </location>
</feature>